<evidence type="ECO:0000256" key="8">
    <source>
        <dbReference type="ARBA" id="ARBA00023136"/>
    </source>
</evidence>
<evidence type="ECO:0000256" key="6">
    <source>
        <dbReference type="ARBA" id="ARBA00022989"/>
    </source>
</evidence>
<reference evidence="11 12" key="1">
    <citation type="submission" date="2006-01" db="EMBL/GenBank/DDBJ databases">
        <authorList>
            <person name="Brettar I."/>
            <person name="Hofle M."/>
            <person name="Ferriera S."/>
            <person name="Johnson J."/>
            <person name="Kravitz S."/>
            <person name="Halpern A."/>
            <person name="Remington K."/>
            <person name="Beeson K."/>
            <person name="Tran B."/>
            <person name="Rogers Y.-H."/>
            <person name="Friedman R."/>
            <person name="Venter J.C."/>
        </authorList>
    </citation>
    <scope>NUCLEOTIDE SEQUENCE [LARGE SCALE GENOMIC DNA]</scope>
    <source>
        <strain evidence="11 12">OS145</strain>
    </source>
</reference>
<comment type="similarity">
    <text evidence="9">Belongs to the TatA/E family.</text>
</comment>
<keyword evidence="12" id="KW-1185">Reference proteome</keyword>
<comment type="function">
    <text evidence="9">Part of the twin-arginine translocation (Tat) system that transports large folded proteins containing a characteristic twin-arginine motif in their signal peptide across membranes. TatA could form the protein-conducting channel of the Tat system.</text>
</comment>
<comment type="caution">
    <text evidence="11">The sequence shown here is derived from an EMBL/GenBank/DDBJ whole genome shotgun (WGS) entry which is preliminary data.</text>
</comment>
<sequence>MSPGPWQLLILLLIIVLLFGSKRLRNLGSDVGSAVRGFKKSVSDEPKKDDDANEDGEPTKNLKQNQQTESTTSESEKDKNA</sequence>
<proteinExistence type="inferred from homology"/>
<feature type="compositionally biased region" description="Polar residues" evidence="10">
    <location>
        <begin position="61"/>
        <end position="73"/>
    </location>
</feature>
<evidence type="ECO:0000256" key="5">
    <source>
        <dbReference type="ARBA" id="ARBA00022927"/>
    </source>
</evidence>
<evidence type="ECO:0000256" key="3">
    <source>
        <dbReference type="ARBA" id="ARBA00022475"/>
    </source>
</evidence>
<dbReference type="PANTHER" id="PTHR42982:SF1">
    <property type="entry name" value="SEC-INDEPENDENT PROTEIN TRANSLOCASE PROTEIN TATA"/>
    <property type="match status" value="1"/>
</dbReference>
<comment type="subcellular location">
    <subcellularLocation>
        <location evidence="1 9">Cell membrane</location>
        <topology evidence="1 9">Single-pass membrane protein</topology>
    </subcellularLocation>
</comment>
<keyword evidence="8 9" id="KW-0472">Membrane</keyword>
<dbReference type="Proteomes" id="UP000016543">
    <property type="component" value="Unassembled WGS sequence"/>
</dbReference>
<keyword evidence="2 9" id="KW-0813">Transport</keyword>
<organism evidence="11 12">
    <name type="scientific">Idiomarina baltica OS145</name>
    <dbReference type="NCBI Taxonomy" id="314276"/>
    <lineage>
        <taxon>Bacteria</taxon>
        <taxon>Pseudomonadati</taxon>
        <taxon>Pseudomonadota</taxon>
        <taxon>Gammaproteobacteria</taxon>
        <taxon>Alteromonadales</taxon>
        <taxon>Idiomarinaceae</taxon>
        <taxon>Idiomarina</taxon>
    </lineage>
</organism>
<keyword evidence="7 9" id="KW-0811">Translocation</keyword>
<keyword evidence="6 9" id="KW-1133">Transmembrane helix</keyword>
<accession>A0ABM9WMV0</accession>
<evidence type="ECO:0000313" key="11">
    <source>
        <dbReference type="EMBL" id="EAQ32264.1"/>
    </source>
</evidence>
<evidence type="ECO:0000313" key="12">
    <source>
        <dbReference type="Proteomes" id="UP000016543"/>
    </source>
</evidence>
<dbReference type="NCBIfam" id="TIGR01411">
    <property type="entry name" value="tatAE"/>
    <property type="match status" value="1"/>
</dbReference>
<evidence type="ECO:0000256" key="10">
    <source>
        <dbReference type="SAM" id="MobiDB-lite"/>
    </source>
</evidence>
<dbReference type="Gene3D" id="1.20.5.3310">
    <property type="match status" value="1"/>
</dbReference>
<evidence type="ECO:0000256" key="1">
    <source>
        <dbReference type="ARBA" id="ARBA00004162"/>
    </source>
</evidence>
<dbReference type="HAMAP" id="MF_00236">
    <property type="entry name" value="TatA_E"/>
    <property type="match status" value="1"/>
</dbReference>
<evidence type="ECO:0000256" key="9">
    <source>
        <dbReference type="HAMAP-Rule" id="MF_00236"/>
    </source>
</evidence>
<dbReference type="RefSeq" id="WP_006954433.1">
    <property type="nucleotide sequence ID" value="NZ_CH672403.1"/>
</dbReference>
<gene>
    <name evidence="9" type="primary">tatA</name>
    <name evidence="11" type="ORF">OS145_08532</name>
</gene>
<feature type="compositionally biased region" description="Basic and acidic residues" evidence="10">
    <location>
        <begin position="41"/>
        <end position="50"/>
    </location>
</feature>
<dbReference type="Pfam" id="PF02416">
    <property type="entry name" value="TatA_B_E"/>
    <property type="match status" value="1"/>
</dbReference>
<dbReference type="InterPro" id="IPR003369">
    <property type="entry name" value="TatA/B/E"/>
</dbReference>
<dbReference type="InterPro" id="IPR006312">
    <property type="entry name" value="TatA/E"/>
</dbReference>
<evidence type="ECO:0000256" key="2">
    <source>
        <dbReference type="ARBA" id="ARBA00022448"/>
    </source>
</evidence>
<name>A0ABM9WMV0_9GAMM</name>
<dbReference type="PANTHER" id="PTHR42982">
    <property type="entry name" value="SEC-INDEPENDENT PROTEIN TRANSLOCASE PROTEIN TATA"/>
    <property type="match status" value="1"/>
</dbReference>
<comment type="subunit">
    <text evidence="9">The Tat system comprises two distinct complexes: a TatABC complex, containing multiple copies of TatA, TatB and TatC subunits, and a separate TatA complex, containing only TatA subunits. Substrates initially bind to the TatABC complex, which probably triggers association of the separate TatA complex to form the active translocon.</text>
</comment>
<evidence type="ECO:0000256" key="4">
    <source>
        <dbReference type="ARBA" id="ARBA00022692"/>
    </source>
</evidence>
<keyword evidence="3 9" id="KW-1003">Cell membrane</keyword>
<evidence type="ECO:0000256" key="7">
    <source>
        <dbReference type="ARBA" id="ARBA00023010"/>
    </source>
</evidence>
<dbReference type="EMBL" id="AAMX01000007">
    <property type="protein sequence ID" value="EAQ32264.1"/>
    <property type="molecule type" value="Genomic_DNA"/>
</dbReference>
<keyword evidence="4 9" id="KW-0812">Transmembrane</keyword>
<feature type="region of interest" description="Disordered" evidence="10">
    <location>
        <begin position="35"/>
        <end position="81"/>
    </location>
</feature>
<protein>
    <recommendedName>
        <fullName evidence="9">Sec-independent protein translocase protein TatA</fullName>
    </recommendedName>
</protein>
<keyword evidence="5 9" id="KW-0653">Protein transport</keyword>